<gene>
    <name evidence="15" type="ORF">OCBIM_22036734mg</name>
</gene>
<dbReference type="PANTHER" id="PTHR13046:SF0">
    <property type="entry name" value="CAAX PRENYL PROTEASE 2"/>
    <property type="match status" value="1"/>
</dbReference>
<dbReference type="AlphaFoldDB" id="A0A0L8I387"/>
<evidence type="ECO:0000256" key="9">
    <source>
        <dbReference type="ARBA" id="ARBA00032607"/>
    </source>
</evidence>
<dbReference type="EC" id="3.4.26.1" evidence="11"/>
<keyword evidence="3" id="KW-0645">Protease</keyword>
<dbReference type="Pfam" id="PF02517">
    <property type="entry name" value="Rce1-like"/>
    <property type="match status" value="1"/>
</dbReference>
<evidence type="ECO:0000256" key="2">
    <source>
        <dbReference type="ARBA" id="ARBA00006897"/>
    </source>
</evidence>
<comment type="similarity">
    <text evidence="2">Belongs to the peptidase U48 family.</text>
</comment>
<feature type="transmembrane region" description="Helical" evidence="13">
    <location>
        <begin position="259"/>
        <end position="278"/>
    </location>
</feature>
<feature type="transmembrane region" description="Helical" evidence="13">
    <location>
        <begin position="167"/>
        <end position="184"/>
    </location>
</feature>
<dbReference type="EMBL" id="KQ416655">
    <property type="protein sequence ID" value="KOF95978.1"/>
    <property type="molecule type" value="Genomic_DNA"/>
</dbReference>
<keyword evidence="4 13" id="KW-0812">Transmembrane</keyword>
<evidence type="ECO:0000256" key="3">
    <source>
        <dbReference type="ARBA" id="ARBA00022670"/>
    </source>
</evidence>
<dbReference type="InterPro" id="IPR003675">
    <property type="entry name" value="Rce1/LyrA-like_dom"/>
</dbReference>
<keyword evidence="7 13" id="KW-1133">Transmembrane helix</keyword>
<keyword evidence="5" id="KW-0378">Hydrolase</keyword>
<dbReference type="OMA" id="HSFCNWC"/>
<dbReference type="KEGG" id="obi:106884353"/>
<evidence type="ECO:0000256" key="8">
    <source>
        <dbReference type="ARBA" id="ARBA00023136"/>
    </source>
</evidence>
<feature type="transmembrane region" description="Helical" evidence="13">
    <location>
        <begin position="89"/>
        <end position="112"/>
    </location>
</feature>
<dbReference type="PANTHER" id="PTHR13046">
    <property type="entry name" value="PROTEASE U48 CAAX PRENYL PROTEASE RCE1"/>
    <property type="match status" value="1"/>
</dbReference>
<evidence type="ECO:0000256" key="10">
    <source>
        <dbReference type="ARBA" id="ARBA00047280"/>
    </source>
</evidence>
<dbReference type="GO" id="GO:0071586">
    <property type="term" value="P:CAAX-box protein processing"/>
    <property type="evidence" value="ECO:0007669"/>
    <property type="project" value="InterPro"/>
</dbReference>
<organism evidence="15">
    <name type="scientific">Octopus bimaculoides</name>
    <name type="common">California two-spotted octopus</name>
    <dbReference type="NCBI Taxonomy" id="37653"/>
    <lineage>
        <taxon>Eukaryota</taxon>
        <taxon>Metazoa</taxon>
        <taxon>Spiralia</taxon>
        <taxon>Lophotrochozoa</taxon>
        <taxon>Mollusca</taxon>
        <taxon>Cephalopoda</taxon>
        <taxon>Coleoidea</taxon>
        <taxon>Octopodiformes</taxon>
        <taxon>Octopoda</taxon>
        <taxon>Incirrata</taxon>
        <taxon>Octopodidae</taxon>
        <taxon>Octopus</taxon>
    </lineage>
</organism>
<feature type="domain" description="CAAX prenyl protease 2/Lysostaphin resistance protein A-like" evidence="14">
    <location>
        <begin position="134"/>
        <end position="240"/>
    </location>
</feature>
<evidence type="ECO:0000259" key="14">
    <source>
        <dbReference type="Pfam" id="PF02517"/>
    </source>
</evidence>
<evidence type="ECO:0000256" key="11">
    <source>
        <dbReference type="ARBA" id="ARBA00049729"/>
    </source>
</evidence>
<accession>A0A0L8I387</accession>
<dbReference type="GO" id="GO:0005789">
    <property type="term" value="C:endoplasmic reticulum membrane"/>
    <property type="evidence" value="ECO:0007669"/>
    <property type="project" value="UniProtKB-SubCell"/>
</dbReference>
<evidence type="ECO:0000256" key="6">
    <source>
        <dbReference type="ARBA" id="ARBA00022824"/>
    </source>
</evidence>
<evidence type="ECO:0000256" key="13">
    <source>
        <dbReference type="SAM" id="Phobius"/>
    </source>
</evidence>
<proteinExistence type="inferred from homology"/>
<keyword evidence="8 13" id="KW-0472">Membrane</keyword>
<dbReference type="OrthoDB" id="271604at2759"/>
<comment type="catalytic activity">
    <reaction evidence="10">
        <text>Hydrolyzes the peptide bond -P2-(S-farnesyl or geranylgeranyl)C-P1'-P2'-P3'-COOH where P1' and P2' are amino acids with aliphatic sidechains and P3' is any C-terminal residue.</text>
        <dbReference type="EC" id="3.4.26.1"/>
    </reaction>
</comment>
<evidence type="ECO:0000313" key="15">
    <source>
        <dbReference type="EMBL" id="KOF95978.1"/>
    </source>
</evidence>
<evidence type="ECO:0000256" key="7">
    <source>
        <dbReference type="ARBA" id="ARBA00022989"/>
    </source>
</evidence>
<comment type="subcellular location">
    <subcellularLocation>
        <location evidence="1">Endoplasmic reticulum membrane</location>
        <topology evidence="1">Multi-pass membrane protein</topology>
    </subcellularLocation>
</comment>
<dbReference type="STRING" id="37653.A0A0L8I387"/>
<name>A0A0L8I387_OCTBM</name>
<evidence type="ECO:0000256" key="4">
    <source>
        <dbReference type="ARBA" id="ARBA00022692"/>
    </source>
</evidence>
<evidence type="ECO:0000256" key="12">
    <source>
        <dbReference type="ARBA" id="ARBA00049763"/>
    </source>
</evidence>
<dbReference type="InterPro" id="IPR039731">
    <property type="entry name" value="Rce1"/>
</dbReference>
<reference evidence="15" key="1">
    <citation type="submission" date="2015-07" db="EMBL/GenBank/DDBJ databases">
        <title>MeaNS - Measles Nucleotide Surveillance Program.</title>
        <authorList>
            <person name="Tran T."/>
            <person name="Druce J."/>
        </authorList>
    </citation>
    <scope>NUCLEOTIDE SEQUENCE</scope>
    <source>
        <strain evidence="15">UCB-OBI-ISO-001</strain>
        <tissue evidence="15">Gonad</tissue>
    </source>
</reference>
<protein>
    <recommendedName>
        <fullName evidence="12">CAAX prenyl protease 2</fullName>
        <ecNumber evidence="11">3.4.26.1</ecNumber>
    </recommendedName>
    <alternativeName>
        <fullName evidence="9">Farnesylated proteins-converting enzyme 2</fullName>
    </alternativeName>
</protein>
<feature type="transmembrane region" description="Helical" evidence="13">
    <location>
        <begin position="49"/>
        <end position="69"/>
    </location>
</feature>
<evidence type="ECO:0000256" key="5">
    <source>
        <dbReference type="ARBA" id="ARBA00022801"/>
    </source>
</evidence>
<feature type="transmembrane region" description="Helical" evidence="13">
    <location>
        <begin position="6"/>
        <end position="29"/>
    </location>
</feature>
<evidence type="ECO:0000256" key="1">
    <source>
        <dbReference type="ARBA" id="ARBA00004477"/>
    </source>
</evidence>
<feature type="transmembrane region" description="Helical" evidence="13">
    <location>
        <begin position="204"/>
        <end position="222"/>
    </location>
</feature>
<sequence length="290" mass="33428">MEPVLFALHAWQAVLLCLLFAVIYVGSLYAWINNTNRTRDHPEIIKRRFVSVGIVALIVPPLLWCFSKYQTSTNPDGRTLFEWLGLRFWGFIPAFVLPLLLTMVLFSGPLYLHYIDGVFSLYLEPKYWSSSFKSLIWLRNHLVAPFSEEFIFRACMLPVLVPSFGEWYAVFCCPLFFGVAHFHHMIETVIFGHQAVKDALKQSIFQLFYTTIFGAYSAFLFLRTGHLVAPVIAHAFCNHMGFPPFNEVMAHQQPGRTKIIFFFIAGLSAWLILLYPLTDPSFYSNVVYNL</sequence>
<dbReference type="GO" id="GO:0004222">
    <property type="term" value="F:metalloendopeptidase activity"/>
    <property type="evidence" value="ECO:0007669"/>
    <property type="project" value="InterPro"/>
</dbReference>
<keyword evidence="6" id="KW-0256">Endoplasmic reticulum</keyword>